<dbReference type="PANTHER" id="PTHR19139">
    <property type="entry name" value="AQUAPORIN TRANSPORTER"/>
    <property type="match status" value="1"/>
</dbReference>
<evidence type="ECO:0000313" key="11">
    <source>
        <dbReference type="Proteomes" id="UP001596098"/>
    </source>
</evidence>
<evidence type="ECO:0000256" key="3">
    <source>
        <dbReference type="ARBA" id="ARBA00022448"/>
    </source>
</evidence>
<dbReference type="CDD" id="cd00333">
    <property type="entry name" value="MIP"/>
    <property type="match status" value="1"/>
</dbReference>
<feature type="transmembrane region" description="Helical" evidence="9">
    <location>
        <begin position="12"/>
        <end position="35"/>
    </location>
</feature>
<keyword evidence="7 9" id="KW-0472">Membrane</keyword>
<gene>
    <name evidence="10" type="ORF">ACFPWU_11970</name>
</gene>
<protein>
    <submittedName>
        <fullName evidence="10">MIP family channel protein</fullName>
    </submittedName>
</protein>
<feature type="transmembrane region" description="Helical" evidence="9">
    <location>
        <begin position="215"/>
        <end position="236"/>
    </location>
</feature>
<feature type="transmembrane region" description="Helical" evidence="9">
    <location>
        <begin position="132"/>
        <end position="158"/>
    </location>
</feature>
<keyword evidence="5 8" id="KW-0812">Transmembrane</keyword>
<evidence type="ECO:0000256" key="9">
    <source>
        <dbReference type="SAM" id="Phobius"/>
    </source>
</evidence>
<organism evidence="10 11">
    <name type="scientific">Nocardioides yefusunii</name>
    <dbReference type="NCBI Taxonomy" id="2500546"/>
    <lineage>
        <taxon>Bacteria</taxon>
        <taxon>Bacillati</taxon>
        <taxon>Actinomycetota</taxon>
        <taxon>Actinomycetes</taxon>
        <taxon>Propionibacteriales</taxon>
        <taxon>Nocardioidaceae</taxon>
        <taxon>Nocardioides</taxon>
    </lineage>
</organism>
<evidence type="ECO:0000256" key="2">
    <source>
        <dbReference type="ARBA" id="ARBA00006175"/>
    </source>
</evidence>
<dbReference type="RefSeq" id="WP_128221451.1">
    <property type="nucleotide sequence ID" value="NZ_CP034929.1"/>
</dbReference>
<comment type="subcellular location">
    <subcellularLocation>
        <location evidence="1">Cell membrane</location>
        <topology evidence="1">Multi-pass membrane protein</topology>
    </subcellularLocation>
</comment>
<dbReference type="EMBL" id="JBHSQI010000005">
    <property type="protein sequence ID" value="MFC6154376.1"/>
    <property type="molecule type" value="Genomic_DNA"/>
</dbReference>
<keyword evidence="6 9" id="KW-1133">Transmembrane helix</keyword>
<dbReference type="SUPFAM" id="SSF81338">
    <property type="entry name" value="Aquaporin-like"/>
    <property type="match status" value="1"/>
</dbReference>
<evidence type="ECO:0000256" key="1">
    <source>
        <dbReference type="ARBA" id="ARBA00004651"/>
    </source>
</evidence>
<feature type="transmembrane region" description="Helical" evidence="9">
    <location>
        <begin position="170"/>
        <end position="195"/>
    </location>
</feature>
<dbReference type="InterPro" id="IPR022357">
    <property type="entry name" value="MIP_CS"/>
</dbReference>
<name>A0ABW1QXU0_9ACTN</name>
<dbReference type="PANTHER" id="PTHR19139:SF199">
    <property type="entry name" value="MIP17260P"/>
    <property type="match status" value="1"/>
</dbReference>
<dbReference type="Pfam" id="PF00230">
    <property type="entry name" value="MIP"/>
    <property type="match status" value="1"/>
</dbReference>
<keyword evidence="4" id="KW-1003">Cell membrane</keyword>
<proteinExistence type="inferred from homology"/>
<evidence type="ECO:0000256" key="6">
    <source>
        <dbReference type="ARBA" id="ARBA00022989"/>
    </source>
</evidence>
<evidence type="ECO:0000256" key="5">
    <source>
        <dbReference type="ARBA" id="ARBA00022692"/>
    </source>
</evidence>
<evidence type="ECO:0000313" key="10">
    <source>
        <dbReference type="EMBL" id="MFC6154376.1"/>
    </source>
</evidence>
<dbReference type="NCBIfam" id="TIGR00861">
    <property type="entry name" value="MIP"/>
    <property type="match status" value="1"/>
</dbReference>
<accession>A0ABW1QXU0</accession>
<dbReference type="PRINTS" id="PR00783">
    <property type="entry name" value="MINTRINSICP"/>
</dbReference>
<dbReference type="InterPro" id="IPR034294">
    <property type="entry name" value="Aquaporin_transptr"/>
</dbReference>
<dbReference type="PROSITE" id="PS00221">
    <property type="entry name" value="MIP"/>
    <property type="match status" value="1"/>
</dbReference>
<dbReference type="Proteomes" id="UP001596098">
    <property type="component" value="Unassembled WGS sequence"/>
</dbReference>
<evidence type="ECO:0000256" key="8">
    <source>
        <dbReference type="RuleBase" id="RU000477"/>
    </source>
</evidence>
<sequence length="259" mass="26457">MNSQPTTGHKVAAEVLGTFVLVFFGVGAAVMTGAFNEAAHPSHYVTTGLAFGLTVLVMASAVGRISGGHFNPAVTLGAAVAGRLSWSAVPLYWISQIVGGVLAGAALFFILGTSDNYDVDTMGMGANGFGDASAIGISLGGALVIEALLTAVFLWVILAVTDSRTEVSAVLAPAAIGMMLTLIHFASMSATGTSVNPARSFGPALFAGGDALSQVWVFFVAPLVGAAIAGVSYAFMFGKDPAFDENTPEEPFEDLDRSN</sequence>
<keyword evidence="3 8" id="KW-0813">Transport</keyword>
<dbReference type="InterPro" id="IPR000425">
    <property type="entry name" value="MIP"/>
</dbReference>
<dbReference type="InterPro" id="IPR023271">
    <property type="entry name" value="Aquaporin-like"/>
</dbReference>
<comment type="caution">
    <text evidence="10">The sequence shown here is derived from an EMBL/GenBank/DDBJ whole genome shotgun (WGS) entry which is preliminary data.</text>
</comment>
<feature type="transmembrane region" description="Helical" evidence="9">
    <location>
        <begin position="91"/>
        <end position="112"/>
    </location>
</feature>
<evidence type="ECO:0000256" key="4">
    <source>
        <dbReference type="ARBA" id="ARBA00022475"/>
    </source>
</evidence>
<feature type="transmembrane region" description="Helical" evidence="9">
    <location>
        <begin position="41"/>
        <end position="62"/>
    </location>
</feature>
<keyword evidence="11" id="KW-1185">Reference proteome</keyword>
<dbReference type="Gene3D" id="1.20.1080.10">
    <property type="entry name" value="Glycerol uptake facilitator protein"/>
    <property type="match status" value="1"/>
</dbReference>
<reference evidence="11" key="1">
    <citation type="journal article" date="2019" name="Int. J. Syst. Evol. Microbiol.">
        <title>The Global Catalogue of Microorganisms (GCM) 10K type strain sequencing project: providing services to taxonomists for standard genome sequencing and annotation.</title>
        <authorList>
            <consortium name="The Broad Institute Genomics Platform"/>
            <consortium name="The Broad Institute Genome Sequencing Center for Infectious Disease"/>
            <person name="Wu L."/>
            <person name="Ma J."/>
        </authorList>
    </citation>
    <scope>NUCLEOTIDE SEQUENCE [LARGE SCALE GENOMIC DNA]</scope>
    <source>
        <strain evidence="11">DFY28</strain>
    </source>
</reference>
<comment type="similarity">
    <text evidence="2 8">Belongs to the MIP/aquaporin (TC 1.A.8) family.</text>
</comment>
<evidence type="ECO:0000256" key="7">
    <source>
        <dbReference type="ARBA" id="ARBA00023136"/>
    </source>
</evidence>